<dbReference type="HOGENOM" id="CLU_3330230_0_0_3"/>
<name>K9W9H7_9CYAN</name>
<sequence length="38" mass="4414">MSKADFSSLKDETHTQQALQQIEWAYLPAKRVKTSFKT</sequence>
<dbReference type="EMBL" id="CP003630">
    <property type="protein sequence ID" value="AFZ16898.1"/>
    <property type="molecule type" value="Genomic_DNA"/>
</dbReference>
<gene>
    <name evidence="1" type="ORF">Mic7113_1003</name>
</gene>
<keyword evidence="2" id="KW-1185">Reference proteome</keyword>
<reference evidence="1 2" key="1">
    <citation type="submission" date="2012-06" db="EMBL/GenBank/DDBJ databases">
        <title>Finished chromosome of genome of Microcoleus sp. PCC 7113.</title>
        <authorList>
            <consortium name="US DOE Joint Genome Institute"/>
            <person name="Gugger M."/>
            <person name="Coursin T."/>
            <person name="Rippka R."/>
            <person name="Tandeau De Marsac N."/>
            <person name="Huntemann M."/>
            <person name="Wei C.-L."/>
            <person name="Han J."/>
            <person name="Detter J.C."/>
            <person name="Han C."/>
            <person name="Tapia R."/>
            <person name="Chen A."/>
            <person name="Kyrpides N."/>
            <person name="Mavromatis K."/>
            <person name="Markowitz V."/>
            <person name="Szeto E."/>
            <person name="Ivanova N."/>
            <person name="Pagani I."/>
            <person name="Pati A."/>
            <person name="Goodwin L."/>
            <person name="Nordberg H.P."/>
            <person name="Cantor M.N."/>
            <person name="Hua S.X."/>
            <person name="Woyke T."/>
            <person name="Kerfeld C.A."/>
        </authorList>
    </citation>
    <scope>NUCLEOTIDE SEQUENCE [LARGE SCALE GENOMIC DNA]</scope>
    <source>
        <strain evidence="1 2">PCC 7113</strain>
    </source>
</reference>
<dbReference type="KEGG" id="mic:Mic7113_1003"/>
<dbReference type="Proteomes" id="UP000010471">
    <property type="component" value="Chromosome"/>
</dbReference>
<evidence type="ECO:0000313" key="1">
    <source>
        <dbReference type="EMBL" id="AFZ16898.1"/>
    </source>
</evidence>
<protein>
    <submittedName>
        <fullName evidence="1">Uncharacterized protein</fullName>
    </submittedName>
</protein>
<organism evidence="1 2">
    <name type="scientific">Allocoleopsis franciscana PCC 7113</name>
    <dbReference type="NCBI Taxonomy" id="1173027"/>
    <lineage>
        <taxon>Bacteria</taxon>
        <taxon>Bacillati</taxon>
        <taxon>Cyanobacteriota</taxon>
        <taxon>Cyanophyceae</taxon>
        <taxon>Coleofasciculales</taxon>
        <taxon>Coleofasciculaceae</taxon>
        <taxon>Allocoleopsis</taxon>
        <taxon>Allocoleopsis franciscana</taxon>
    </lineage>
</organism>
<proteinExistence type="predicted"/>
<dbReference type="AlphaFoldDB" id="K9W9H7"/>
<evidence type="ECO:0000313" key="2">
    <source>
        <dbReference type="Proteomes" id="UP000010471"/>
    </source>
</evidence>
<accession>K9W9H7</accession>